<dbReference type="InterPro" id="IPR041255">
    <property type="entry name" value="LpxI_N"/>
</dbReference>
<accession>A0A2U8E485</accession>
<feature type="domain" description="LpxI N-terminal" evidence="2">
    <location>
        <begin position="11"/>
        <end position="150"/>
    </location>
</feature>
<dbReference type="PANTHER" id="PTHR39962">
    <property type="entry name" value="BLL4848 PROTEIN"/>
    <property type="match status" value="1"/>
</dbReference>
<evidence type="ECO:0000313" key="3">
    <source>
        <dbReference type="EMBL" id="AWI09651.1"/>
    </source>
</evidence>
<dbReference type="InterPro" id="IPR043167">
    <property type="entry name" value="LpxI_C_sf"/>
</dbReference>
<feature type="domain" description="LpxI C-terminal" evidence="1">
    <location>
        <begin position="154"/>
        <end position="283"/>
    </location>
</feature>
<dbReference type="InterPro" id="IPR053174">
    <property type="entry name" value="LpxI"/>
</dbReference>
<dbReference type="EMBL" id="CP023004">
    <property type="protein sequence ID" value="AWI09651.1"/>
    <property type="molecule type" value="Genomic_DNA"/>
</dbReference>
<dbReference type="InterPro" id="IPR010415">
    <property type="entry name" value="LpxI_C"/>
</dbReference>
<protein>
    <recommendedName>
        <fullName evidence="5">UDP-2,3-diacylglucosamine pyrophosphatase</fullName>
    </recommendedName>
</protein>
<name>A0A2U8E485_9BACT</name>
<dbReference type="Pfam" id="PF17930">
    <property type="entry name" value="LpxI_N"/>
    <property type="match status" value="1"/>
</dbReference>
<dbReference type="AlphaFoldDB" id="A0A2U8E485"/>
<reference evidence="3 4" key="1">
    <citation type="journal article" date="2018" name="Syst. Appl. Microbiol.">
        <title>Ereboglobus luteus gen. nov. sp. nov. from cockroach guts, and new insights into the oxygen relationship of the genera Opitutus and Didymococcus (Verrucomicrobia: Opitutaceae).</title>
        <authorList>
            <person name="Tegtmeier D."/>
            <person name="Belitz A."/>
            <person name="Radek R."/>
            <person name="Heimerl T."/>
            <person name="Brune A."/>
        </authorList>
    </citation>
    <scope>NUCLEOTIDE SEQUENCE [LARGE SCALE GENOMIC DNA]</scope>
    <source>
        <strain evidence="3 4">Ho45</strain>
    </source>
</reference>
<evidence type="ECO:0000313" key="4">
    <source>
        <dbReference type="Proteomes" id="UP000244896"/>
    </source>
</evidence>
<keyword evidence="4" id="KW-1185">Reference proteome</keyword>
<dbReference type="OrthoDB" id="9789836at2"/>
<dbReference type="PANTHER" id="PTHR39962:SF1">
    <property type="entry name" value="LPXI FAMILY PROTEIN"/>
    <property type="match status" value="1"/>
</dbReference>
<dbReference type="Gene3D" id="3.40.140.80">
    <property type="match status" value="1"/>
</dbReference>
<dbReference type="KEGG" id="elut:CKA38_10675"/>
<dbReference type="Pfam" id="PF06230">
    <property type="entry name" value="LpxI_C"/>
    <property type="match status" value="1"/>
</dbReference>
<evidence type="ECO:0008006" key="5">
    <source>
        <dbReference type="Google" id="ProtNLM"/>
    </source>
</evidence>
<dbReference type="RefSeq" id="WP_108825462.1">
    <property type="nucleotide sequence ID" value="NZ_CP023004.1"/>
</dbReference>
<sequence>MSLTQHNTPQRIGIIAGIGLYPVELAKLLKNKNYEIYCAAIRDHALPEIAKYCVEYQPMGLGQFGKAIRFFKKHNITSVTMAGGVKKRLLFSADFLWKHFPDFYTARIFSQHILSKQKSQGNDSLLMRCVEAFELQGIHITAATDYAPELIMKQTTLTKRRPSSSEWKDIQYGWKVAREIGRLDIGQSVAVKNQSIIAVEALEGTDGCISRAGSLCPSGGFTIIKIGKPNQDMRFDVPYFGVETLKNLVASGACVLAMEAGKTVTVEAQECADFADKNDLCVVFVEDGTAQMAD</sequence>
<evidence type="ECO:0000259" key="1">
    <source>
        <dbReference type="Pfam" id="PF06230"/>
    </source>
</evidence>
<evidence type="ECO:0000259" key="2">
    <source>
        <dbReference type="Pfam" id="PF17930"/>
    </source>
</evidence>
<dbReference type="Gene3D" id="3.40.50.20">
    <property type="match status" value="1"/>
</dbReference>
<gene>
    <name evidence="3" type="ORF">CKA38_10675</name>
</gene>
<dbReference type="Proteomes" id="UP000244896">
    <property type="component" value="Chromosome"/>
</dbReference>
<organism evidence="3 4">
    <name type="scientific">Ereboglobus luteus</name>
    <dbReference type="NCBI Taxonomy" id="1796921"/>
    <lineage>
        <taxon>Bacteria</taxon>
        <taxon>Pseudomonadati</taxon>
        <taxon>Verrucomicrobiota</taxon>
        <taxon>Opitutia</taxon>
        <taxon>Opitutales</taxon>
        <taxon>Opitutaceae</taxon>
        <taxon>Ereboglobus</taxon>
    </lineage>
</organism>
<proteinExistence type="predicted"/>